<gene>
    <name evidence="1" type="ORF">Cboi01_000466100</name>
</gene>
<protein>
    <submittedName>
        <fullName evidence="1">Unnamed protein product</fullName>
    </submittedName>
</protein>
<dbReference type="EMBL" id="BSXV01003117">
    <property type="protein sequence ID" value="GME97595.1"/>
    <property type="molecule type" value="Genomic_DNA"/>
</dbReference>
<keyword evidence="2" id="KW-1185">Reference proteome</keyword>
<reference evidence="1" key="1">
    <citation type="submission" date="2023-04" db="EMBL/GenBank/DDBJ databases">
        <title>Candida boidinii NBRC 1967.</title>
        <authorList>
            <person name="Ichikawa N."/>
            <person name="Sato H."/>
            <person name="Tonouchi N."/>
        </authorList>
    </citation>
    <scope>NUCLEOTIDE SEQUENCE</scope>
    <source>
        <strain evidence="1">NBRC 1967</strain>
    </source>
</reference>
<name>A0ACB5TYM9_CANBO</name>
<comment type="caution">
    <text evidence="1">The sequence shown here is derived from an EMBL/GenBank/DDBJ whole genome shotgun (WGS) entry which is preliminary data.</text>
</comment>
<evidence type="ECO:0000313" key="2">
    <source>
        <dbReference type="Proteomes" id="UP001165101"/>
    </source>
</evidence>
<evidence type="ECO:0000313" key="1">
    <source>
        <dbReference type="EMBL" id="GME97595.1"/>
    </source>
</evidence>
<organism evidence="1 2">
    <name type="scientific">Candida boidinii</name>
    <name type="common">Yeast</name>
    <dbReference type="NCBI Taxonomy" id="5477"/>
    <lineage>
        <taxon>Eukaryota</taxon>
        <taxon>Fungi</taxon>
        <taxon>Dikarya</taxon>
        <taxon>Ascomycota</taxon>
        <taxon>Saccharomycotina</taxon>
        <taxon>Pichiomycetes</taxon>
        <taxon>Pichiales</taxon>
        <taxon>Pichiaceae</taxon>
        <taxon>Ogataea</taxon>
        <taxon>Ogataea/Candida clade</taxon>
    </lineage>
</organism>
<dbReference type="Proteomes" id="UP001165101">
    <property type="component" value="Unassembled WGS sequence"/>
</dbReference>
<proteinExistence type="predicted"/>
<sequence length="174" mass="20473">MSVIFRQVLTTSRSNLTRSIINGSNININNNRNYSIITKIESDIPKPTETVPDVLTFLTKIGRKSEEHADVFENNWETFWSMDSKKMKDAGIDTKDRKYILSWRERFRKGLNLEEFKESKKKHGGERREAQYASQKVILDRISLAQLKKKYKKQASQEIIQKKKWEKLHSEASH</sequence>
<accession>A0ACB5TYM9</accession>